<accession>A0ABW6M7Y6</accession>
<dbReference type="Proteomes" id="UP001601303">
    <property type="component" value="Unassembled WGS sequence"/>
</dbReference>
<reference evidence="9 10" key="1">
    <citation type="submission" date="2024-10" db="EMBL/GenBank/DDBJ databases">
        <title>The Natural Products Discovery Center: Release of the First 8490 Sequenced Strains for Exploring Actinobacteria Biosynthetic Diversity.</title>
        <authorList>
            <person name="Kalkreuter E."/>
            <person name="Kautsar S.A."/>
            <person name="Yang D."/>
            <person name="Bader C.D."/>
            <person name="Teijaro C.N."/>
            <person name="Fluegel L."/>
            <person name="Davis C.M."/>
            <person name="Simpson J.R."/>
            <person name="Lauterbach L."/>
            <person name="Steele A.D."/>
            <person name="Gui C."/>
            <person name="Meng S."/>
            <person name="Li G."/>
            <person name="Viehrig K."/>
            <person name="Ye F."/>
            <person name="Su P."/>
            <person name="Kiefer A.F."/>
            <person name="Nichols A."/>
            <person name="Cepeda A.J."/>
            <person name="Yan W."/>
            <person name="Fan B."/>
            <person name="Jiang Y."/>
            <person name="Adhikari A."/>
            <person name="Zheng C.-J."/>
            <person name="Schuster L."/>
            <person name="Cowan T.M."/>
            <person name="Smanski M.J."/>
            <person name="Chevrette M.G."/>
            <person name="De Carvalho L.P.S."/>
            <person name="Shen B."/>
        </authorList>
    </citation>
    <scope>NUCLEOTIDE SEQUENCE [LARGE SCALE GENOMIC DNA]</scope>
    <source>
        <strain evidence="9 10">NPDC006488</strain>
    </source>
</reference>
<comment type="similarity">
    <text evidence="2 7">Belongs to the TVP38/TMEM64 family.</text>
</comment>
<evidence type="ECO:0000256" key="6">
    <source>
        <dbReference type="ARBA" id="ARBA00023136"/>
    </source>
</evidence>
<name>A0ABW6M7Y6_9ACTN</name>
<feature type="domain" description="VTT" evidence="8">
    <location>
        <begin position="121"/>
        <end position="238"/>
    </location>
</feature>
<keyword evidence="4 7" id="KW-0812">Transmembrane</keyword>
<evidence type="ECO:0000256" key="7">
    <source>
        <dbReference type="RuleBase" id="RU366058"/>
    </source>
</evidence>
<dbReference type="InterPro" id="IPR032816">
    <property type="entry name" value="VTT_dom"/>
</dbReference>
<dbReference type="RefSeq" id="WP_388110037.1">
    <property type="nucleotide sequence ID" value="NZ_JBIAHM010000010.1"/>
</dbReference>
<evidence type="ECO:0000256" key="2">
    <source>
        <dbReference type="ARBA" id="ARBA00008640"/>
    </source>
</evidence>
<keyword evidence="3 7" id="KW-1003">Cell membrane</keyword>
<keyword evidence="10" id="KW-1185">Reference proteome</keyword>
<keyword evidence="5 7" id="KW-1133">Transmembrane helix</keyword>
<feature type="transmembrane region" description="Helical" evidence="7">
    <location>
        <begin position="248"/>
        <end position="267"/>
    </location>
</feature>
<evidence type="ECO:0000256" key="4">
    <source>
        <dbReference type="ARBA" id="ARBA00022692"/>
    </source>
</evidence>
<sequence>MLADATTRSGGTATATPQAPAQITATELAAVVTVPTATSVVAVAPVLPVAPTGFAARCTRALLSPWSRLSLLLVLLAGAASTVLLFHPQRLLSDGWPPQLTGAMAALVFAAAYGLCSVAFVPRPLLNLAAGALFGSQLGTASALAGTVLGAGISFGLGRVLGQDALRPLLRGRWLKAADGQLSKHGFRSMMAARLFPGLPFWGVNYCAAVSRMRWMPFLLATALGSLPNTAAYVVAGARASSPTSPAFLIAMACIALPALGGAVVAWRKRHHLRPQ</sequence>
<evidence type="ECO:0000259" key="8">
    <source>
        <dbReference type="Pfam" id="PF09335"/>
    </source>
</evidence>
<dbReference type="EMBL" id="JBIAHM010000010">
    <property type="protein sequence ID" value="MFE9602251.1"/>
    <property type="molecule type" value="Genomic_DNA"/>
</dbReference>
<evidence type="ECO:0000256" key="1">
    <source>
        <dbReference type="ARBA" id="ARBA00004651"/>
    </source>
</evidence>
<evidence type="ECO:0000256" key="3">
    <source>
        <dbReference type="ARBA" id="ARBA00022475"/>
    </source>
</evidence>
<dbReference type="InterPro" id="IPR015414">
    <property type="entry name" value="TMEM64"/>
</dbReference>
<protein>
    <recommendedName>
        <fullName evidence="7">TVP38/TMEM64 family membrane protein</fullName>
    </recommendedName>
</protein>
<gene>
    <name evidence="9" type="ORF">ACFYNQ_27270</name>
</gene>
<keyword evidence="6 7" id="KW-0472">Membrane</keyword>
<dbReference type="PANTHER" id="PTHR12677">
    <property type="entry name" value="GOLGI APPARATUS MEMBRANE PROTEIN TVP38-RELATED"/>
    <property type="match status" value="1"/>
</dbReference>
<evidence type="ECO:0000313" key="9">
    <source>
        <dbReference type="EMBL" id="MFE9602251.1"/>
    </source>
</evidence>
<evidence type="ECO:0000313" key="10">
    <source>
        <dbReference type="Proteomes" id="UP001601303"/>
    </source>
</evidence>
<feature type="transmembrane region" description="Helical" evidence="7">
    <location>
        <begin position="218"/>
        <end position="236"/>
    </location>
</feature>
<comment type="subcellular location">
    <subcellularLocation>
        <location evidence="1 7">Cell membrane</location>
        <topology evidence="1 7">Multi-pass membrane protein</topology>
    </subcellularLocation>
</comment>
<evidence type="ECO:0000256" key="5">
    <source>
        <dbReference type="ARBA" id="ARBA00022989"/>
    </source>
</evidence>
<dbReference type="PANTHER" id="PTHR12677:SF59">
    <property type="entry name" value="GOLGI APPARATUS MEMBRANE PROTEIN TVP38-RELATED"/>
    <property type="match status" value="1"/>
</dbReference>
<feature type="transmembrane region" description="Helical" evidence="7">
    <location>
        <begin position="69"/>
        <end position="88"/>
    </location>
</feature>
<organism evidence="9 10">
    <name type="scientific">Streptomyces hokutonensis</name>
    <dbReference type="NCBI Taxonomy" id="1306990"/>
    <lineage>
        <taxon>Bacteria</taxon>
        <taxon>Bacillati</taxon>
        <taxon>Actinomycetota</taxon>
        <taxon>Actinomycetes</taxon>
        <taxon>Kitasatosporales</taxon>
        <taxon>Streptomycetaceae</taxon>
        <taxon>Streptomyces</taxon>
    </lineage>
</organism>
<feature type="transmembrane region" description="Helical" evidence="7">
    <location>
        <begin position="141"/>
        <end position="161"/>
    </location>
</feature>
<dbReference type="Pfam" id="PF09335">
    <property type="entry name" value="VTT_dom"/>
    <property type="match status" value="1"/>
</dbReference>
<proteinExistence type="inferred from homology"/>
<feature type="transmembrane region" description="Helical" evidence="7">
    <location>
        <begin position="100"/>
        <end position="121"/>
    </location>
</feature>
<comment type="caution">
    <text evidence="9">The sequence shown here is derived from an EMBL/GenBank/DDBJ whole genome shotgun (WGS) entry which is preliminary data.</text>
</comment>